<dbReference type="InParanoid" id="A0A251TPM9"/>
<dbReference type="Proteomes" id="UP000215914">
    <property type="component" value="Chromosome 10"/>
</dbReference>
<reference evidence="2" key="1">
    <citation type="journal article" date="2017" name="Nature">
        <title>The sunflower genome provides insights into oil metabolism, flowering and Asterid evolution.</title>
        <authorList>
            <person name="Badouin H."/>
            <person name="Gouzy J."/>
            <person name="Grassa C.J."/>
            <person name="Murat F."/>
            <person name="Staton S.E."/>
            <person name="Cottret L."/>
            <person name="Lelandais-Briere C."/>
            <person name="Owens G.L."/>
            <person name="Carrere S."/>
            <person name="Mayjonade B."/>
            <person name="Legrand L."/>
            <person name="Gill N."/>
            <person name="Kane N.C."/>
            <person name="Bowers J.E."/>
            <person name="Hubner S."/>
            <person name="Bellec A."/>
            <person name="Berard A."/>
            <person name="Berges H."/>
            <person name="Blanchet N."/>
            <person name="Boniface M.C."/>
            <person name="Brunel D."/>
            <person name="Catrice O."/>
            <person name="Chaidir N."/>
            <person name="Claudel C."/>
            <person name="Donnadieu C."/>
            <person name="Faraut T."/>
            <person name="Fievet G."/>
            <person name="Helmstetter N."/>
            <person name="King M."/>
            <person name="Knapp S.J."/>
            <person name="Lai Z."/>
            <person name="Le Paslier M.C."/>
            <person name="Lippi Y."/>
            <person name="Lorenzon L."/>
            <person name="Mandel J.R."/>
            <person name="Marage G."/>
            <person name="Marchand G."/>
            <person name="Marquand E."/>
            <person name="Bret-Mestries E."/>
            <person name="Morien E."/>
            <person name="Nambeesan S."/>
            <person name="Nguyen T."/>
            <person name="Pegot-Espagnet P."/>
            <person name="Pouilly N."/>
            <person name="Raftis F."/>
            <person name="Sallet E."/>
            <person name="Schiex T."/>
            <person name="Thomas J."/>
            <person name="Vandecasteele C."/>
            <person name="Vares D."/>
            <person name="Vear F."/>
            <person name="Vautrin S."/>
            <person name="Crespi M."/>
            <person name="Mangin B."/>
            <person name="Burke J.M."/>
            <person name="Salse J."/>
            <person name="Munos S."/>
            <person name="Vincourt P."/>
            <person name="Rieseberg L.H."/>
            <person name="Langlade N.B."/>
        </authorList>
    </citation>
    <scope>NUCLEOTIDE SEQUENCE [LARGE SCALE GENOMIC DNA]</scope>
    <source>
        <strain evidence="2">cv. SF193</strain>
    </source>
</reference>
<name>A0A251TPM9_HELAN</name>
<dbReference type="AlphaFoldDB" id="A0A251TPM9"/>
<gene>
    <name evidence="1" type="ORF">HannXRQ_Chr10g0312541</name>
</gene>
<organism evidence="1 2">
    <name type="scientific">Helianthus annuus</name>
    <name type="common">Common sunflower</name>
    <dbReference type="NCBI Taxonomy" id="4232"/>
    <lineage>
        <taxon>Eukaryota</taxon>
        <taxon>Viridiplantae</taxon>
        <taxon>Streptophyta</taxon>
        <taxon>Embryophyta</taxon>
        <taxon>Tracheophyta</taxon>
        <taxon>Spermatophyta</taxon>
        <taxon>Magnoliopsida</taxon>
        <taxon>eudicotyledons</taxon>
        <taxon>Gunneridae</taxon>
        <taxon>Pentapetalae</taxon>
        <taxon>asterids</taxon>
        <taxon>campanulids</taxon>
        <taxon>Asterales</taxon>
        <taxon>Asteraceae</taxon>
        <taxon>Asteroideae</taxon>
        <taxon>Heliantheae alliance</taxon>
        <taxon>Heliantheae</taxon>
        <taxon>Helianthus</taxon>
    </lineage>
</organism>
<protein>
    <submittedName>
        <fullName evidence="1">Uncharacterized protein</fullName>
    </submittedName>
</protein>
<accession>A0A251TPM9</accession>
<evidence type="ECO:0000313" key="1">
    <source>
        <dbReference type="EMBL" id="OTG12703.1"/>
    </source>
</evidence>
<dbReference type="EMBL" id="CM007899">
    <property type="protein sequence ID" value="OTG12703.1"/>
    <property type="molecule type" value="Genomic_DNA"/>
</dbReference>
<evidence type="ECO:0000313" key="2">
    <source>
        <dbReference type="Proteomes" id="UP000215914"/>
    </source>
</evidence>
<proteinExistence type="predicted"/>
<sequence length="178" mass="20668">MRKYKYFSSSTVKSSQVLDLVNKAELWSNFGSSVIKFNSNEIYSKAALGKYSEAYLYYYRSYRFPPPLSLTKNDLPLSDGQMSRNHSRRLNSSLLALMSVLFWLQPLSVSRLLCYTSTYAYKVCNKEKQEYSLAGEDGLYRFRKKIITDESFWLRRMGLNLVSETVRVKGLFVEGPHV</sequence>
<keyword evidence="2" id="KW-1185">Reference proteome</keyword>